<name>A0AAQ3NHW4_VIGMU</name>
<evidence type="ECO:0000313" key="2">
    <source>
        <dbReference type="Proteomes" id="UP001374535"/>
    </source>
</evidence>
<dbReference type="AlphaFoldDB" id="A0AAQ3NHW4"/>
<protein>
    <submittedName>
        <fullName evidence="1">Uncharacterized protein</fullName>
    </submittedName>
</protein>
<accession>A0AAQ3NHW4</accession>
<gene>
    <name evidence="1" type="ORF">V8G54_015089</name>
</gene>
<feature type="non-terminal residue" evidence="1">
    <location>
        <position position="1"/>
    </location>
</feature>
<reference evidence="1 2" key="1">
    <citation type="journal article" date="2023" name="Life. Sci Alliance">
        <title>Evolutionary insights into 3D genome organization and epigenetic landscape of Vigna mungo.</title>
        <authorList>
            <person name="Junaid A."/>
            <person name="Singh B."/>
            <person name="Bhatia S."/>
        </authorList>
    </citation>
    <scope>NUCLEOTIDE SEQUENCE [LARGE SCALE GENOMIC DNA]</scope>
    <source>
        <strain evidence="1">Urdbean</strain>
    </source>
</reference>
<organism evidence="1 2">
    <name type="scientific">Vigna mungo</name>
    <name type="common">Black gram</name>
    <name type="synonym">Phaseolus mungo</name>
    <dbReference type="NCBI Taxonomy" id="3915"/>
    <lineage>
        <taxon>Eukaryota</taxon>
        <taxon>Viridiplantae</taxon>
        <taxon>Streptophyta</taxon>
        <taxon>Embryophyta</taxon>
        <taxon>Tracheophyta</taxon>
        <taxon>Spermatophyta</taxon>
        <taxon>Magnoliopsida</taxon>
        <taxon>eudicotyledons</taxon>
        <taxon>Gunneridae</taxon>
        <taxon>Pentapetalae</taxon>
        <taxon>rosids</taxon>
        <taxon>fabids</taxon>
        <taxon>Fabales</taxon>
        <taxon>Fabaceae</taxon>
        <taxon>Papilionoideae</taxon>
        <taxon>50 kb inversion clade</taxon>
        <taxon>NPAAA clade</taxon>
        <taxon>indigoferoid/millettioid clade</taxon>
        <taxon>Phaseoleae</taxon>
        <taxon>Vigna</taxon>
    </lineage>
</organism>
<evidence type="ECO:0000313" key="1">
    <source>
        <dbReference type="EMBL" id="WVZ10559.1"/>
    </source>
</evidence>
<proteinExistence type="predicted"/>
<keyword evidence="2" id="KW-1185">Reference proteome</keyword>
<dbReference type="EMBL" id="CP144696">
    <property type="protein sequence ID" value="WVZ10559.1"/>
    <property type="molecule type" value="Genomic_DNA"/>
</dbReference>
<sequence>TAQQINHASIVFNPRVDSPSMLHGCKNLAPFIHKPCMATSTKNSDEGDFIRTYSIYSHTVTKHSFKRIKGFLPQSLFRKSHDHASPRHSAFPRHLDKQLISFVNDSTTSIHVYECIVQAH</sequence>
<dbReference type="Proteomes" id="UP001374535">
    <property type="component" value="Chromosome 5"/>
</dbReference>